<evidence type="ECO:0000313" key="3">
    <source>
        <dbReference type="Proteomes" id="UP000694560"/>
    </source>
</evidence>
<reference evidence="2" key="2">
    <citation type="submission" date="2025-09" db="UniProtKB">
        <authorList>
            <consortium name="Ensembl"/>
        </authorList>
    </citation>
    <scope>IDENTIFICATION</scope>
</reference>
<dbReference type="SUPFAM" id="SSF49830">
    <property type="entry name" value="ENV polyprotein, receptor-binding domain"/>
    <property type="match status" value="1"/>
</dbReference>
<evidence type="ECO:0000256" key="1">
    <source>
        <dbReference type="SAM" id="Coils"/>
    </source>
</evidence>
<feature type="coiled-coil region" evidence="1">
    <location>
        <begin position="244"/>
        <end position="271"/>
    </location>
</feature>
<dbReference type="Gene3D" id="3.90.310.10">
    <property type="entry name" value="ENV polyprotein, receptor-binding domain"/>
    <property type="match status" value="1"/>
</dbReference>
<dbReference type="Ensembl" id="ENSMCST00000007167.1">
    <property type="protein sequence ID" value="ENSMCSP00000007002.1"/>
    <property type="gene ID" value="ENSMCSG00000005036.1"/>
</dbReference>
<sequence length="375" mass="42253">MTLSSLSTERSELGCLPPKLENKSILIKTSKAMRSSTRTLQVYYVLLIIACSITCNNSISTHPHQPFKWTLSRWEDQKVIQTKIVPGSPNFTAYLCDLVPVKPCLNLISFYFCPSSNPGRGYCNYPNSYYCAYWGCETVASSWEPGAGRDKYITVGWGPFGCTPAHGIARGTCHWIYINVTLPDDRGWLLGKTWGMRYLEPGTDRGGLIVIKKEPIPNDPQPIGPNRVIANAVTVQNKDFANLREAIDKDLAKIERSINALETSLRSLSKVVLQNRRGLKLLLAQEGGLCVALNEKCCVYADHTGVVRDAMSELRKGLEERERERNSRQSWYERWFNTHPWLMTLLSTIAGPLVMLGFKILKIWGPRGEIQSNLH</sequence>
<proteinExistence type="predicted"/>
<organism evidence="2 3">
    <name type="scientific">Malurus cyaneus samueli</name>
    <dbReference type="NCBI Taxonomy" id="2593467"/>
    <lineage>
        <taxon>Eukaryota</taxon>
        <taxon>Metazoa</taxon>
        <taxon>Chordata</taxon>
        <taxon>Craniata</taxon>
        <taxon>Vertebrata</taxon>
        <taxon>Euteleostomi</taxon>
        <taxon>Archelosauria</taxon>
        <taxon>Archosauria</taxon>
        <taxon>Dinosauria</taxon>
        <taxon>Saurischia</taxon>
        <taxon>Theropoda</taxon>
        <taxon>Coelurosauria</taxon>
        <taxon>Aves</taxon>
        <taxon>Neognathae</taxon>
        <taxon>Neoaves</taxon>
        <taxon>Telluraves</taxon>
        <taxon>Australaves</taxon>
        <taxon>Passeriformes</taxon>
        <taxon>Meliphagoidea</taxon>
        <taxon>Maluridae</taxon>
        <taxon>Malurus</taxon>
    </lineage>
</organism>
<keyword evidence="3" id="KW-1185">Reference proteome</keyword>
<dbReference type="PANTHER" id="PTHR10424:SF82">
    <property type="entry name" value="ENVELOPE GLYCOPROTEIN-RELATED"/>
    <property type="match status" value="1"/>
</dbReference>
<keyword evidence="1" id="KW-0175">Coiled coil</keyword>
<dbReference type="OrthoDB" id="9633697at2759"/>
<dbReference type="InterPro" id="IPR018154">
    <property type="entry name" value="TLV/ENV_coat_polyprotein"/>
</dbReference>
<evidence type="ECO:0000313" key="2">
    <source>
        <dbReference type="Ensembl" id="ENSMCSP00000007002.1"/>
    </source>
</evidence>
<dbReference type="Pfam" id="PF00429">
    <property type="entry name" value="TLV_coat"/>
    <property type="match status" value="2"/>
</dbReference>
<protein>
    <recommendedName>
        <fullName evidence="4">Envelope protein</fullName>
    </recommendedName>
</protein>
<dbReference type="SUPFAM" id="SSF58069">
    <property type="entry name" value="Virus ectodomain"/>
    <property type="match status" value="1"/>
</dbReference>
<accession>A0A8C5X2Y4</accession>
<dbReference type="CDD" id="cd09851">
    <property type="entry name" value="HTLV-1-like_HR1-HR2"/>
    <property type="match status" value="1"/>
</dbReference>
<evidence type="ECO:0008006" key="4">
    <source>
        <dbReference type="Google" id="ProtNLM"/>
    </source>
</evidence>
<dbReference type="Proteomes" id="UP000694560">
    <property type="component" value="Unplaced"/>
</dbReference>
<dbReference type="Gene3D" id="1.10.287.210">
    <property type="match status" value="1"/>
</dbReference>
<dbReference type="PANTHER" id="PTHR10424">
    <property type="entry name" value="VIRAL ENVELOPE PROTEIN"/>
    <property type="match status" value="1"/>
</dbReference>
<reference evidence="2" key="1">
    <citation type="submission" date="2025-08" db="UniProtKB">
        <authorList>
            <consortium name="Ensembl"/>
        </authorList>
    </citation>
    <scope>IDENTIFICATION</scope>
</reference>
<dbReference type="InterPro" id="IPR008981">
    <property type="entry name" value="FMuLV_rcpt-bd"/>
</dbReference>
<dbReference type="AlphaFoldDB" id="A0A8C5X2Y4"/>
<name>A0A8C5X2Y4_9PASS</name>